<dbReference type="InterPro" id="IPR014710">
    <property type="entry name" value="RmlC-like_jellyroll"/>
</dbReference>
<dbReference type="Gene3D" id="1.10.10.60">
    <property type="entry name" value="Homeodomain-like"/>
    <property type="match status" value="2"/>
</dbReference>
<dbReference type="InterPro" id="IPR018060">
    <property type="entry name" value="HTH_AraC"/>
</dbReference>
<dbReference type="Pfam" id="PF02311">
    <property type="entry name" value="AraC_binding"/>
    <property type="match status" value="1"/>
</dbReference>
<evidence type="ECO:0000256" key="1">
    <source>
        <dbReference type="ARBA" id="ARBA00023015"/>
    </source>
</evidence>
<dbReference type="GO" id="GO:0043565">
    <property type="term" value="F:sequence-specific DNA binding"/>
    <property type="evidence" value="ECO:0007669"/>
    <property type="project" value="InterPro"/>
</dbReference>
<keyword evidence="2 5" id="KW-0238">DNA-binding</keyword>
<dbReference type="RefSeq" id="WP_073588411.1">
    <property type="nucleotide sequence ID" value="NZ_FRFD01000005.1"/>
</dbReference>
<sequence length="283" mass="32574">MDTFNISNLSNLYIDYYYGGYSHLGRSWKGYDVLCPFCKIYYITEGECEIKIKGTPYSGKKGRMFFIPSQTRHSFYHINDNFITKYWIHFDIKTGEGNLLKYLNLPYYIDVTDDAGIANHFQDIFRSARDNSLPNALRLKSSLLSLFSDYIEKSHPVPAVVYNDNHSDFNGIITYINNNLEKKITLEDLAARMHMHPNYFIRLFKSKMGTTPFNYVNTLKVERAKSLLENTLLPVSEIMLQVGSQDLSSFSNFFKHYTGYNPGSFRKAFGKAPGQGAPNVPPF</sequence>
<dbReference type="Proteomes" id="UP000184612">
    <property type="component" value="Unassembled WGS sequence"/>
</dbReference>
<keyword evidence="3" id="KW-0804">Transcription</keyword>
<dbReference type="Gene3D" id="2.60.120.10">
    <property type="entry name" value="Jelly Rolls"/>
    <property type="match status" value="1"/>
</dbReference>
<name>A0A1M7Y623_9FIRM</name>
<proteinExistence type="predicted"/>
<dbReference type="PROSITE" id="PS01124">
    <property type="entry name" value="HTH_ARAC_FAMILY_2"/>
    <property type="match status" value="1"/>
</dbReference>
<dbReference type="InterPro" id="IPR003313">
    <property type="entry name" value="AraC-bd"/>
</dbReference>
<feature type="domain" description="HTH araC/xylS-type" evidence="4">
    <location>
        <begin position="170"/>
        <end position="268"/>
    </location>
</feature>
<dbReference type="GO" id="GO:0003700">
    <property type="term" value="F:DNA-binding transcription factor activity"/>
    <property type="evidence" value="ECO:0007669"/>
    <property type="project" value="InterPro"/>
</dbReference>
<keyword evidence="1" id="KW-0805">Transcription regulation</keyword>
<organism evidence="5 6">
    <name type="scientific">Anaerocolumna xylanovorans DSM 12503</name>
    <dbReference type="NCBI Taxonomy" id="1121345"/>
    <lineage>
        <taxon>Bacteria</taxon>
        <taxon>Bacillati</taxon>
        <taxon>Bacillota</taxon>
        <taxon>Clostridia</taxon>
        <taxon>Lachnospirales</taxon>
        <taxon>Lachnospiraceae</taxon>
        <taxon>Anaerocolumna</taxon>
    </lineage>
</organism>
<protein>
    <submittedName>
        <fullName evidence="5">AraC-type DNA-binding protein</fullName>
    </submittedName>
</protein>
<reference evidence="5 6" key="1">
    <citation type="submission" date="2016-12" db="EMBL/GenBank/DDBJ databases">
        <authorList>
            <person name="Song W.-J."/>
            <person name="Kurnit D.M."/>
        </authorList>
    </citation>
    <scope>NUCLEOTIDE SEQUENCE [LARGE SCALE GENOMIC DNA]</scope>
    <source>
        <strain evidence="5 6">DSM 12503</strain>
    </source>
</reference>
<dbReference type="Pfam" id="PF12833">
    <property type="entry name" value="HTH_18"/>
    <property type="match status" value="1"/>
</dbReference>
<dbReference type="OrthoDB" id="9791615at2"/>
<keyword evidence="6" id="KW-1185">Reference proteome</keyword>
<evidence type="ECO:0000313" key="5">
    <source>
        <dbReference type="EMBL" id="SHO48115.1"/>
    </source>
</evidence>
<dbReference type="InterPro" id="IPR009057">
    <property type="entry name" value="Homeodomain-like_sf"/>
</dbReference>
<dbReference type="SUPFAM" id="SSF51215">
    <property type="entry name" value="Regulatory protein AraC"/>
    <property type="match status" value="1"/>
</dbReference>
<evidence type="ECO:0000313" key="6">
    <source>
        <dbReference type="Proteomes" id="UP000184612"/>
    </source>
</evidence>
<dbReference type="EMBL" id="FRFD01000005">
    <property type="protein sequence ID" value="SHO48115.1"/>
    <property type="molecule type" value="Genomic_DNA"/>
</dbReference>
<dbReference type="SMART" id="SM00342">
    <property type="entry name" value="HTH_ARAC"/>
    <property type="match status" value="1"/>
</dbReference>
<dbReference type="AlphaFoldDB" id="A0A1M7Y623"/>
<dbReference type="InterPro" id="IPR037923">
    <property type="entry name" value="HTH-like"/>
</dbReference>
<dbReference type="STRING" id="1121345.SAMN02745217_01683"/>
<evidence type="ECO:0000256" key="3">
    <source>
        <dbReference type="ARBA" id="ARBA00023163"/>
    </source>
</evidence>
<dbReference type="PANTHER" id="PTHR43280:SF28">
    <property type="entry name" value="HTH-TYPE TRANSCRIPTIONAL ACTIVATOR RHAS"/>
    <property type="match status" value="1"/>
</dbReference>
<evidence type="ECO:0000259" key="4">
    <source>
        <dbReference type="PROSITE" id="PS01124"/>
    </source>
</evidence>
<dbReference type="SUPFAM" id="SSF46689">
    <property type="entry name" value="Homeodomain-like"/>
    <property type="match status" value="2"/>
</dbReference>
<gene>
    <name evidence="5" type="ORF">SAMN02745217_01683</name>
</gene>
<evidence type="ECO:0000256" key="2">
    <source>
        <dbReference type="ARBA" id="ARBA00023125"/>
    </source>
</evidence>
<dbReference type="PANTHER" id="PTHR43280">
    <property type="entry name" value="ARAC-FAMILY TRANSCRIPTIONAL REGULATOR"/>
    <property type="match status" value="1"/>
</dbReference>
<accession>A0A1M7Y623</accession>